<evidence type="ECO:0000313" key="2">
    <source>
        <dbReference type="Proteomes" id="UP000309997"/>
    </source>
</evidence>
<organism evidence="1 2">
    <name type="scientific">Populus alba</name>
    <name type="common">White poplar</name>
    <dbReference type="NCBI Taxonomy" id="43335"/>
    <lineage>
        <taxon>Eukaryota</taxon>
        <taxon>Viridiplantae</taxon>
        <taxon>Streptophyta</taxon>
        <taxon>Embryophyta</taxon>
        <taxon>Tracheophyta</taxon>
        <taxon>Spermatophyta</taxon>
        <taxon>Magnoliopsida</taxon>
        <taxon>eudicotyledons</taxon>
        <taxon>Gunneridae</taxon>
        <taxon>Pentapetalae</taxon>
        <taxon>rosids</taxon>
        <taxon>fabids</taxon>
        <taxon>Malpighiales</taxon>
        <taxon>Salicaceae</taxon>
        <taxon>Saliceae</taxon>
        <taxon>Populus</taxon>
    </lineage>
</organism>
<accession>A0ACC4BNX4</accession>
<proteinExistence type="predicted"/>
<protein>
    <submittedName>
        <fullName evidence="1">Uncharacterized protein</fullName>
    </submittedName>
</protein>
<dbReference type="Proteomes" id="UP000309997">
    <property type="component" value="Unassembled WGS sequence"/>
</dbReference>
<gene>
    <name evidence="1" type="ORF">D5086_018039</name>
</gene>
<name>A0ACC4BNX4_POPAL</name>
<dbReference type="EMBL" id="RCHU02000009">
    <property type="protein sequence ID" value="KAL3580204.1"/>
    <property type="molecule type" value="Genomic_DNA"/>
</dbReference>
<reference evidence="1 2" key="1">
    <citation type="journal article" date="2024" name="Plant Biotechnol. J.">
        <title>Genome and CRISPR/Cas9 system of a widespread forest tree (Populus alba) in the world.</title>
        <authorList>
            <person name="Liu Y.J."/>
            <person name="Jiang P.F."/>
            <person name="Han X.M."/>
            <person name="Li X.Y."/>
            <person name="Wang H.M."/>
            <person name="Wang Y.J."/>
            <person name="Wang X.X."/>
            <person name="Zeng Q.Y."/>
        </authorList>
    </citation>
    <scope>NUCLEOTIDE SEQUENCE [LARGE SCALE GENOMIC DNA]</scope>
    <source>
        <strain evidence="2">cv. PAL-ZL1</strain>
    </source>
</reference>
<sequence>MESLLGFQDESIAVVGDDQEKSTSSSYGYKLVPWLNWSEWECVRDSLFSDSPEKIHSAITRISTWRSRGCLPAVIDVTASIIEVQQKDPLYRKDLPDDAIHSEQMLAMLYCMAILRLVNCVVEKTRKKTEVSIAEAAGAIGIPRTLIDIRHEGSHRDLPALALVRDSAVKAIDWLKSYYWEPQTKQIPFQRDGSADIRKEIKSKFRELASCLKVKKSTHPGSSAIKAKRSKKNITKTLKNLVRLYSSFSSEVLSVLLEFLLKALDSSNLVELPKDCLVGEGVCTLLDDWKLVITKFSKKEPEVLLMLLKAVLNMIDTHEAMKYEMGRWVVAKSWNPCPIGMLPRDLGSSGCLPVLDCDDDSKKPVHASERNQIWEQKQCSIREPGGDIPLSDYTSVERTGSKREAGSDIYLLDKSSVKKMRETADSFESEDENVLLSKDDKGCLMINGVWKKIGEEELLAIMSNVRILV</sequence>
<comment type="caution">
    <text evidence="1">The sequence shown here is derived from an EMBL/GenBank/DDBJ whole genome shotgun (WGS) entry which is preliminary data.</text>
</comment>
<keyword evidence="2" id="KW-1185">Reference proteome</keyword>
<evidence type="ECO:0000313" key="1">
    <source>
        <dbReference type="EMBL" id="KAL3580204.1"/>
    </source>
</evidence>